<proteinExistence type="predicted"/>
<keyword evidence="1" id="KW-0472">Membrane</keyword>
<protein>
    <recommendedName>
        <fullName evidence="2">Gliding motility protein GldL-like N-terminal domain-containing protein</fullName>
    </recommendedName>
</protein>
<evidence type="ECO:0000256" key="1">
    <source>
        <dbReference type="SAM" id="Phobius"/>
    </source>
</evidence>
<dbReference type="Pfam" id="PF22827">
    <property type="entry name" value="GldL_N"/>
    <property type="match status" value="1"/>
</dbReference>
<name>A0A5C7FQW5_9BACT</name>
<dbReference type="EMBL" id="VOXD01000019">
    <property type="protein sequence ID" value="TXF88829.1"/>
    <property type="molecule type" value="Genomic_DNA"/>
</dbReference>
<keyword evidence="4" id="KW-1185">Reference proteome</keyword>
<dbReference type="RefSeq" id="WP_147931246.1">
    <property type="nucleotide sequence ID" value="NZ_VOXD01000019.1"/>
</dbReference>
<dbReference type="Proteomes" id="UP000321907">
    <property type="component" value="Unassembled WGS sequence"/>
</dbReference>
<comment type="caution">
    <text evidence="3">The sequence shown here is derived from an EMBL/GenBank/DDBJ whole genome shotgun (WGS) entry which is preliminary data.</text>
</comment>
<feature type="transmembrane region" description="Helical" evidence="1">
    <location>
        <begin position="33"/>
        <end position="52"/>
    </location>
</feature>
<evidence type="ECO:0000259" key="2">
    <source>
        <dbReference type="Pfam" id="PF22827"/>
    </source>
</evidence>
<accession>A0A5C7FQW5</accession>
<gene>
    <name evidence="3" type="ORF">FUA23_13350</name>
</gene>
<sequence>MKILLITGIALSTIIVFVGAVFKLQSWPGSDYLIPVGLAGEVLCVAGLFYYLTTTGKKPDAELELDPNEVPRTVEEVEAEINTDKNQYG</sequence>
<keyword evidence="1" id="KW-1133">Transmembrane helix</keyword>
<feature type="domain" description="Gliding motility protein GldL-like N-terminal" evidence="2">
    <location>
        <begin position="14"/>
        <end position="43"/>
    </location>
</feature>
<evidence type="ECO:0000313" key="4">
    <source>
        <dbReference type="Proteomes" id="UP000321907"/>
    </source>
</evidence>
<reference evidence="3 4" key="1">
    <citation type="submission" date="2019-08" db="EMBL/GenBank/DDBJ databases">
        <title>Lewinella sp. strain SSH13 Genome sequencing and assembly.</title>
        <authorList>
            <person name="Kim I."/>
        </authorList>
    </citation>
    <scope>NUCLEOTIDE SEQUENCE [LARGE SCALE GENOMIC DNA]</scope>
    <source>
        <strain evidence="3 4">SSH13</strain>
    </source>
</reference>
<organism evidence="3 4">
    <name type="scientific">Neolewinella aurantiaca</name>
    <dbReference type="NCBI Taxonomy" id="2602767"/>
    <lineage>
        <taxon>Bacteria</taxon>
        <taxon>Pseudomonadati</taxon>
        <taxon>Bacteroidota</taxon>
        <taxon>Saprospiria</taxon>
        <taxon>Saprospirales</taxon>
        <taxon>Lewinellaceae</taxon>
        <taxon>Neolewinella</taxon>
    </lineage>
</organism>
<dbReference type="OrthoDB" id="1466660at2"/>
<dbReference type="InterPro" id="IPR055087">
    <property type="entry name" value="GldL-like_N"/>
</dbReference>
<dbReference type="AlphaFoldDB" id="A0A5C7FQW5"/>
<keyword evidence="1" id="KW-0812">Transmembrane</keyword>
<evidence type="ECO:0000313" key="3">
    <source>
        <dbReference type="EMBL" id="TXF88829.1"/>
    </source>
</evidence>